<dbReference type="RefSeq" id="WP_198453264.1">
    <property type="nucleotide sequence ID" value="NZ_CP053562.1"/>
</dbReference>
<dbReference type="SUPFAM" id="SSF51120">
    <property type="entry name" value="beta-Roll"/>
    <property type="match status" value="2"/>
</dbReference>
<organism evidence="4 5">
    <name type="scientific">Thioclava electrotropha</name>
    <dbReference type="NCBI Taxonomy" id="1549850"/>
    <lineage>
        <taxon>Bacteria</taxon>
        <taxon>Pseudomonadati</taxon>
        <taxon>Pseudomonadota</taxon>
        <taxon>Alphaproteobacteria</taxon>
        <taxon>Rhodobacterales</taxon>
        <taxon>Paracoccaceae</taxon>
        <taxon>Thioclava</taxon>
    </lineage>
</organism>
<dbReference type="InterPro" id="IPR036844">
    <property type="entry name" value="Hint_dom_sf"/>
</dbReference>
<dbReference type="Pfam" id="PF13403">
    <property type="entry name" value="Hint_2"/>
    <property type="match status" value="1"/>
</dbReference>
<reference evidence="4 5" key="1">
    <citation type="submission" date="2020-05" db="EMBL/GenBank/DDBJ databases">
        <title>Thioclava electrotropha strain Elox9 finished genome.</title>
        <authorList>
            <person name="Rowe A.R."/>
            <person name="Wilbanks E.G."/>
        </authorList>
    </citation>
    <scope>NUCLEOTIDE SEQUENCE [LARGE SCALE GENOMIC DNA]</scope>
    <source>
        <strain evidence="4 5">Elox9</strain>
    </source>
</reference>
<protein>
    <recommendedName>
        <fullName evidence="3">Hedgehog/Intein (Hint) domain-containing protein</fullName>
    </recommendedName>
</protein>
<feature type="domain" description="Hedgehog/Intein (Hint)" evidence="3">
    <location>
        <begin position="332"/>
        <end position="469"/>
    </location>
</feature>
<dbReference type="Pfam" id="PF00353">
    <property type="entry name" value="HemolysinCabind"/>
    <property type="match status" value="3"/>
</dbReference>
<dbReference type="Gene3D" id="2.150.10.10">
    <property type="entry name" value="Serralysin-like metalloprotease, C-terminal"/>
    <property type="match status" value="3"/>
</dbReference>
<dbReference type="EMBL" id="CP053562">
    <property type="protein sequence ID" value="QPZ90353.1"/>
    <property type="molecule type" value="Genomic_DNA"/>
</dbReference>
<proteinExistence type="predicted"/>
<evidence type="ECO:0000313" key="4">
    <source>
        <dbReference type="EMBL" id="QPZ90353.1"/>
    </source>
</evidence>
<dbReference type="PANTHER" id="PTHR38340">
    <property type="entry name" value="S-LAYER PROTEIN"/>
    <property type="match status" value="1"/>
</dbReference>
<gene>
    <name evidence="4" type="ORF">AKL02_005250</name>
</gene>
<dbReference type="InterPro" id="IPR050557">
    <property type="entry name" value="RTX_toxin/Mannuronan_C5-epim"/>
</dbReference>
<keyword evidence="5" id="KW-1185">Reference proteome</keyword>
<keyword evidence="2" id="KW-0964">Secreted</keyword>
<evidence type="ECO:0000256" key="1">
    <source>
        <dbReference type="ARBA" id="ARBA00004613"/>
    </source>
</evidence>
<dbReference type="PROSITE" id="PS00330">
    <property type="entry name" value="HEMOLYSIN_CALCIUM"/>
    <property type="match status" value="2"/>
</dbReference>
<dbReference type="Proteomes" id="UP000192422">
    <property type="component" value="Chromosome"/>
</dbReference>
<dbReference type="InterPro" id="IPR001343">
    <property type="entry name" value="Hemolysn_Ca-bd"/>
</dbReference>
<dbReference type="InterPro" id="IPR018511">
    <property type="entry name" value="Hemolysin-typ_Ca-bd_CS"/>
</dbReference>
<evidence type="ECO:0000313" key="5">
    <source>
        <dbReference type="Proteomes" id="UP000192422"/>
    </source>
</evidence>
<dbReference type="InterPro" id="IPR011049">
    <property type="entry name" value="Serralysin-like_metalloprot_C"/>
</dbReference>
<evidence type="ECO:0000259" key="3">
    <source>
        <dbReference type="Pfam" id="PF13403"/>
    </source>
</evidence>
<name>A0ABX6YRN0_9RHOB</name>
<dbReference type="PANTHER" id="PTHR38340:SF1">
    <property type="entry name" value="S-LAYER PROTEIN"/>
    <property type="match status" value="1"/>
</dbReference>
<dbReference type="PRINTS" id="PR00313">
    <property type="entry name" value="CABNDNGRPT"/>
</dbReference>
<dbReference type="SUPFAM" id="SSF51294">
    <property type="entry name" value="Hedgehog/intein (Hint) domain"/>
    <property type="match status" value="1"/>
</dbReference>
<accession>A0ABX6YRN0</accession>
<comment type="subcellular location">
    <subcellularLocation>
        <location evidence="1">Secreted</location>
    </subcellularLocation>
</comment>
<sequence length="545" mass="55100">MAVTFSGSESGTASAGGNAATFSEIEGIVGSQQGDVIDATNDASGVLIDGGGGADTITGGSGADTLSGGDGNDTIWALGGDDLISGGAGDDTLQGVGGSDTLTGGAGADELHGGDDADTFLLYAGDGAETIFGGEGGTDWDVIELGPGEAVVLWTGWETGAISYDGGITVTYFWEVEEVLGSADAEAFDASAAGNAVSIAAGDGADTLTGSALGDTLDAGAGDDVIDAGAGVDTVTTGLGADTLRFSDGDGQDIVTDFDLTDGGTGFTLDQLDVSDLTDGTGNPVNAWDVAVSDDGAGNAVLSFPNGESLTLTGIAPAQVAGAPQLYAMGIPCFTEGTRLATPRGPRRVETLKPGDLVTTLGDAPQPVLWHAHRRFGAAALAADPRLCPVRLRPGAFGNSEALVLSGQHCIWVPEGQGALARARHLAATGWGGARVMRGCRRVIYHHLLLPRHALVNAGGAWVESFWPGPQALRALTASDLAALLRARPALAEVHFLGAAPEAVYGPRVRPSLTLRKLDRSKCKSWSLLARQATQNGNFSGETVL</sequence>
<dbReference type="InterPro" id="IPR028992">
    <property type="entry name" value="Hedgehog/Intein_dom"/>
</dbReference>
<evidence type="ECO:0000256" key="2">
    <source>
        <dbReference type="ARBA" id="ARBA00022525"/>
    </source>
</evidence>